<evidence type="ECO:0000256" key="2">
    <source>
        <dbReference type="SAM" id="MobiDB-lite"/>
    </source>
</evidence>
<dbReference type="GO" id="GO:0000159">
    <property type="term" value="C:protein phosphatase type 2A complex"/>
    <property type="evidence" value="ECO:0007669"/>
    <property type="project" value="InterPro"/>
</dbReference>
<comment type="similarity">
    <text evidence="1">Belongs to the phosphatase 2A regulatory subunit B56 family.</text>
</comment>
<accession>A0A183AKQ4</accession>
<dbReference type="SUPFAM" id="SSF48371">
    <property type="entry name" value="ARM repeat"/>
    <property type="match status" value="1"/>
</dbReference>
<sequence>MEGVLRFWPKTNSNKEVLFLNELKACLECASSSEFQIVAQLVFTQIARCIESLHFQVAERALFLWNDEYILALMAENLELVCPIVFPALNEAKNHWNKAADDARRRRENWKKLESAVQQGRFGATQGTVKSNVSELMPQSGSCRRMWTQPNFSPATVGSDPTAQTRVISKPDEPSSAGWTPSVRQPVRPWRSTDSTNPVPALNKVISSIDSTDDRENKKLVAANFVTITTESVSTTSVLNSATTTTTTTDSVSILKSFYSTPFKTVPIISPRPVAATTTVPALLTGTSNAPKTLVTSPKALGDSVSNEPSSIPTECRITVLIISPSVPFDDAFWIAVFLKRVAYQMLVRGANLSVKSKDPTPKQNTIVRRSNRRSPESGAPKVSQSGAKRTNRGSM</sequence>
<keyword evidence="4" id="KW-1185">Reference proteome</keyword>
<organism evidence="5">
    <name type="scientific">Echinostoma caproni</name>
    <dbReference type="NCBI Taxonomy" id="27848"/>
    <lineage>
        <taxon>Eukaryota</taxon>
        <taxon>Metazoa</taxon>
        <taxon>Spiralia</taxon>
        <taxon>Lophotrochozoa</taxon>
        <taxon>Platyhelminthes</taxon>
        <taxon>Trematoda</taxon>
        <taxon>Digenea</taxon>
        <taxon>Plagiorchiida</taxon>
        <taxon>Echinostomata</taxon>
        <taxon>Echinostomatoidea</taxon>
        <taxon>Echinostomatidae</taxon>
        <taxon>Echinostoma</taxon>
    </lineage>
</organism>
<dbReference type="GO" id="GO:0019888">
    <property type="term" value="F:protein phosphatase regulator activity"/>
    <property type="evidence" value="ECO:0007669"/>
    <property type="project" value="InterPro"/>
</dbReference>
<evidence type="ECO:0000313" key="3">
    <source>
        <dbReference type="EMBL" id="VDP81393.1"/>
    </source>
</evidence>
<feature type="compositionally biased region" description="Polar residues" evidence="2">
    <location>
        <begin position="383"/>
        <end position="396"/>
    </location>
</feature>
<dbReference type="Proteomes" id="UP000272942">
    <property type="component" value="Unassembled WGS sequence"/>
</dbReference>
<dbReference type="AlphaFoldDB" id="A0A183AKQ4"/>
<dbReference type="InterPro" id="IPR002554">
    <property type="entry name" value="PP2A_B56"/>
</dbReference>
<reference evidence="3 4" key="2">
    <citation type="submission" date="2018-11" db="EMBL/GenBank/DDBJ databases">
        <authorList>
            <consortium name="Pathogen Informatics"/>
        </authorList>
    </citation>
    <scope>NUCLEOTIDE SEQUENCE [LARGE SCALE GENOMIC DNA]</scope>
    <source>
        <strain evidence="3 4">Egypt</strain>
    </source>
</reference>
<dbReference type="Gene3D" id="1.25.10.10">
    <property type="entry name" value="Leucine-rich Repeat Variant"/>
    <property type="match status" value="1"/>
</dbReference>
<name>A0A183AKQ4_9TREM</name>
<gene>
    <name evidence="3" type="ORF">ECPE_LOCUS7539</name>
</gene>
<dbReference type="GO" id="GO:0007165">
    <property type="term" value="P:signal transduction"/>
    <property type="evidence" value="ECO:0007669"/>
    <property type="project" value="InterPro"/>
</dbReference>
<dbReference type="PANTHER" id="PTHR10257">
    <property type="entry name" value="SERINE/THREONINE PROTEIN PHOSPHATASE 2A PP2A REGULATORY SUBUNIT B"/>
    <property type="match status" value="1"/>
</dbReference>
<feature type="region of interest" description="Disordered" evidence="2">
    <location>
        <begin position="355"/>
        <end position="396"/>
    </location>
</feature>
<dbReference type="PANTHER" id="PTHR10257:SF3">
    <property type="entry name" value="SERINE_THREONINE-PROTEIN PHOSPHATASE 2A 56 KDA REGULATORY SUBUNIT GAMMA ISOFORM"/>
    <property type="match status" value="1"/>
</dbReference>
<feature type="compositionally biased region" description="Polar residues" evidence="2">
    <location>
        <begin position="153"/>
        <end position="167"/>
    </location>
</feature>
<reference evidence="5" key="1">
    <citation type="submission" date="2016-06" db="UniProtKB">
        <authorList>
            <consortium name="WormBaseParasite"/>
        </authorList>
    </citation>
    <scope>IDENTIFICATION</scope>
</reference>
<protein>
    <submittedName>
        <fullName evidence="3 5">Uncharacterized protein</fullName>
    </submittedName>
</protein>
<dbReference type="WBParaSite" id="ECPE_0000755501-mRNA-1">
    <property type="protein sequence ID" value="ECPE_0000755501-mRNA-1"/>
    <property type="gene ID" value="ECPE_0000755501"/>
</dbReference>
<dbReference type="Pfam" id="PF01603">
    <property type="entry name" value="B56"/>
    <property type="match status" value="1"/>
</dbReference>
<proteinExistence type="inferred from homology"/>
<evidence type="ECO:0000256" key="1">
    <source>
        <dbReference type="ARBA" id="ARBA00009745"/>
    </source>
</evidence>
<evidence type="ECO:0000313" key="5">
    <source>
        <dbReference type="WBParaSite" id="ECPE_0000755501-mRNA-1"/>
    </source>
</evidence>
<evidence type="ECO:0000313" key="4">
    <source>
        <dbReference type="Proteomes" id="UP000272942"/>
    </source>
</evidence>
<feature type="region of interest" description="Disordered" evidence="2">
    <location>
        <begin position="153"/>
        <end position="196"/>
    </location>
</feature>
<dbReference type="InterPro" id="IPR011989">
    <property type="entry name" value="ARM-like"/>
</dbReference>
<dbReference type="OrthoDB" id="10264446at2759"/>
<dbReference type="InterPro" id="IPR016024">
    <property type="entry name" value="ARM-type_fold"/>
</dbReference>
<dbReference type="EMBL" id="UZAN01044754">
    <property type="protein sequence ID" value="VDP81393.1"/>
    <property type="molecule type" value="Genomic_DNA"/>
</dbReference>